<comment type="caution">
    <text evidence="3">The sequence shown here is derived from an EMBL/GenBank/DDBJ whole genome shotgun (WGS) entry which is preliminary data.</text>
</comment>
<dbReference type="Pfam" id="PF13401">
    <property type="entry name" value="AAA_22"/>
    <property type="match status" value="1"/>
</dbReference>
<dbReference type="InterPro" id="IPR027417">
    <property type="entry name" value="P-loop_NTPase"/>
</dbReference>
<accession>A0AAW4GJA5</accession>
<dbReference type="AlphaFoldDB" id="A0AAW4GJA5"/>
<evidence type="ECO:0000313" key="4">
    <source>
        <dbReference type="Proteomes" id="UP000784064"/>
    </source>
</evidence>
<feature type="domain" description="ORC1/DEAH AAA+ ATPase" evidence="2">
    <location>
        <begin position="47"/>
        <end position="188"/>
    </location>
</feature>
<dbReference type="Proteomes" id="UP000784064">
    <property type="component" value="Unassembled WGS sequence"/>
</dbReference>
<dbReference type="SUPFAM" id="SSF52540">
    <property type="entry name" value="P-loop containing nucleoside triphosphate hydrolases"/>
    <property type="match status" value="1"/>
</dbReference>
<dbReference type="Gene3D" id="3.40.50.300">
    <property type="entry name" value="P-loop containing nucleotide triphosphate hydrolases"/>
    <property type="match status" value="1"/>
</dbReference>
<evidence type="ECO:0000256" key="1">
    <source>
        <dbReference type="SAM" id="MobiDB-lite"/>
    </source>
</evidence>
<evidence type="ECO:0000259" key="2">
    <source>
        <dbReference type="Pfam" id="PF13401"/>
    </source>
</evidence>
<feature type="region of interest" description="Disordered" evidence="1">
    <location>
        <begin position="332"/>
        <end position="364"/>
    </location>
</feature>
<reference evidence="3" key="1">
    <citation type="submission" date="2021-01" db="EMBL/GenBank/DDBJ databases">
        <authorList>
            <person name="Yu Y."/>
        </authorList>
    </citation>
    <scope>NUCLEOTIDE SEQUENCE</scope>
    <source>
        <strain evidence="3">As-5</strain>
    </source>
</reference>
<proteinExistence type="predicted"/>
<evidence type="ECO:0000313" key="3">
    <source>
        <dbReference type="EMBL" id="MBM9914528.1"/>
    </source>
</evidence>
<dbReference type="GO" id="GO:0016887">
    <property type="term" value="F:ATP hydrolysis activity"/>
    <property type="evidence" value="ECO:0007669"/>
    <property type="project" value="InterPro"/>
</dbReference>
<dbReference type="EMBL" id="JAFFTA010000020">
    <property type="protein sequence ID" value="MBM9914528.1"/>
    <property type="molecule type" value="Genomic_DNA"/>
</dbReference>
<sequence length="364" mass="40599">MIACPKSRFVLELENLTPAFTAAPIMHANFATLWRYLKTFTSLSNGGDIILIVGPSNNGKSQLLGLLTKHIRETLYPFVELGHVPIIGAKANPSRDSRMTPKQLIRSLLEDGGHPLFDPQRREQAGFYPRENRFSEDGLLGNLTELLSRRGVRYVLIDEGQAITRTKDPQFAATLMESLKTLAGSDRNLVVCGGYDLLEPALSVRSHLAVRTIVLHLAPYELTTGLTEWKRILKTLSTTPKLEGLGRVFNDSAQMLLTESNGCVGVLERRLKDCLSWCSAQSIPFDKAALSERRPTKLQWEVQRKDIADGIDQLHQVDWEAGAGGEVTLIGLAKKKQAETPRTVPRPKKQKPFQRNPDRFPGVR</sequence>
<protein>
    <recommendedName>
        <fullName evidence="2">ORC1/DEAH AAA+ ATPase domain-containing protein</fullName>
    </recommendedName>
</protein>
<dbReference type="InterPro" id="IPR049945">
    <property type="entry name" value="AAA_22"/>
</dbReference>
<gene>
    <name evidence="3" type="ORF">JJW18_13735</name>
</gene>
<name>A0AAW4GJA5_9GAMM</name>
<organism evidence="3 4">
    <name type="scientific">Stenotrophomonas lactitubi</name>
    <dbReference type="NCBI Taxonomy" id="2045214"/>
    <lineage>
        <taxon>Bacteria</taxon>
        <taxon>Pseudomonadati</taxon>
        <taxon>Pseudomonadota</taxon>
        <taxon>Gammaproteobacteria</taxon>
        <taxon>Lysobacterales</taxon>
        <taxon>Lysobacteraceae</taxon>
        <taxon>Stenotrophomonas</taxon>
    </lineage>
</organism>